<evidence type="ECO:0000313" key="2">
    <source>
        <dbReference type="Proteomes" id="UP000002058"/>
    </source>
</evidence>
<dbReference type="InParanoid" id="C4JSV1"/>
<dbReference type="VEuPathDB" id="FungiDB:UREG_05540"/>
<sequence length="130" mass="14245">MIPQILTEVAMNYSLLATSITSLKPFLKPFHTGAIINTIGGEGSGLYSSSQTRSQGIYTLASMSKDRTEVSTPGGELYSSNTGEVTTVVSSQPHQHRGERESLDYVGSGQMVIERTTEWNIHYNRNGQYP</sequence>
<protein>
    <submittedName>
        <fullName evidence="1">Uncharacterized protein</fullName>
    </submittedName>
</protein>
<organism evidence="1 2">
    <name type="scientific">Uncinocarpus reesii (strain UAMH 1704)</name>
    <dbReference type="NCBI Taxonomy" id="336963"/>
    <lineage>
        <taxon>Eukaryota</taxon>
        <taxon>Fungi</taxon>
        <taxon>Dikarya</taxon>
        <taxon>Ascomycota</taxon>
        <taxon>Pezizomycotina</taxon>
        <taxon>Eurotiomycetes</taxon>
        <taxon>Eurotiomycetidae</taxon>
        <taxon>Onygenales</taxon>
        <taxon>Onygenaceae</taxon>
        <taxon>Uncinocarpus</taxon>
    </lineage>
</organism>
<dbReference type="EMBL" id="CH476617">
    <property type="protein sequence ID" value="EEP80698.1"/>
    <property type="molecule type" value="Genomic_DNA"/>
</dbReference>
<reference evidence="2" key="1">
    <citation type="journal article" date="2009" name="Genome Res.">
        <title>Comparative genomic analyses of the human fungal pathogens Coccidioides and their relatives.</title>
        <authorList>
            <person name="Sharpton T.J."/>
            <person name="Stajich J.E."/>
            <person name="Rounsley S.D."/>
            <person name="Gardner M.J."/>
            <person name="Wortman J.R."/>
            <person name="Jordar V.S."/>
            <person name="Maiti R."/>
            <person name="Kodira C.D."/>
            <person name="Neafsey D.E."/>
            <person name="Zeng Q."/>
            <person name="Hung C.-Y."/>
            <person name="McMahan C."/>
            <person name="Muszewska A."/>
            <person name="Grynberg M."/>
            <person name="Mandel M.A."/>
            <person name="Kellner E.M."/>
            <person name="Barker B.M."/>
            <person name="Galgiani J.N."/>
            <person name="Orbach M.J."/>
            <person name="Kirkland T.N."/>
            <person name="Cole G.T."/>
            <person name="Henn M.R."/>
            <person name="Birren B.W."/>
            <person name="Taylor J.W."/>
        </authorList>
    </citation>
    <scope>NUCLEOTIDE SEQUENCE [LARGE SCALE GENOMIC DNA]</scope>
    <source>
        <strain evidence="2">UAMH 1704</strain>
    </source>
</reference>
<dbReference type="Proteomes" id="UP000002058">
    <property type="component" value="Unassembled WGS sequence"/>
</dbReference>
<dbReference type="eggNOG" id="ENOG502RS55">
    <property type="taxonomic scope" value="Eukaryota"/>
</dbReference>
<dbReference type="OrthoDB" id="3918601at2759"/>
<dbReference type="HOGENOM" id="CLU_1939671_0_0_1"/>
<proteinExistence type="predicted"/>
<dbReference type="KEGG" id="ure:UREG_05540"/>
<dbReference type="AlphaFoldDB" id="C4JSV1"/>
<evidence type="ECO:0000313" key="1">
    <source>
        <dbReference type="EMBL" id="EEP80698.1"/>
    </source>
</evidence>
<gene>
    <name evidence="1" type="ORF">UREG_05540</name>
</gene>
<dbReference type="GeneID" id="8443447"/>
<accession>C4JSV1</accession>
<name>C4JSV1_UNCRE</name>
<keyword evidence="2" id="KW-1185">Reference proteome</keyword>
<dbReference type="RefSeq" id="XP_002584851.1">
    <property type="nucleotide sequence ID" value="XM_002584805.1"/>
</dbReference>